<organism evidence="2 3">
    <name type="scientific">Modestobacter roseus</name>
    <dbReference type="NCBI Taxonomy" id="1181884"/>
    <lineage>
        <taxon>Bacteria</taxon>
        <taxon>Bacillati</taxon>
        <taxon>Actinomycetota</taxon>
        <taxon>Actinomycetes</taxon>
        <taxon>Geodermatophilales</taxon>
        <taxon>Geodermatophilaceae</taxon>
        <taxon>Modestobacter</taxon>
    </lineage>
</organism>
<accession>A0A562IW03</accession>
<keyword evidence="3" id="KW-1185">Reference proteome</keyword>
<feature type="domain" description="Metallo-beta-lactamase" evidence="1">
    <location>
        <begin position="7"/>
        <end position="154"/>
    </location>
</feature>
<evidence type="ECO:0000259" key="1">
    <source>
        <dbReference type="SMART" id="SM00849"/>
    </source>
</evidence>
<sequence length="217" mass="22738">MQLTKHGHACVVLSDGDRRLVVDPGAFTPDDPLADGSAPGTTALLLTHEHPDHFLPDRVRAALDADPGLEVWTNPSVAERLEGAGPRVHAVGAGDTFTAAGFDVSVHGEWHAVIHPDLPRVRNVGFLVAGEVFHPGDAFTVPETAVPTLLLPAHAPWSKTAEVIDYLRAVGARRALAVHDGLLNDTGLGLVAGLVGERGPGQPTPYARLVPGESTTV</sequence>
<protein>
    <submittedName>
        <fullName evidence="2">L-ascorbate metabolism protein UlaG (Beta-lactamase superfamily)</fullName>
    </submittedName>
</protein>
<dbReference type="PANTHER" id="PTHR43546">
    <property type="entry name" value="UPF0173 METAL-DEPENDENT HYDROLASE MJ1163-RELATED"/>
    <property type="match status" value="1"/>
</dbReference>
<dbReference type="Pfam" id="PF13483">
    <property type="entry name" value="Lactamase_B_3"/>
    <property type="match status" value="1"/>
</dbReference>
<evidence type="ECO:0000313" key="2">
    <source>
        <dbReference type="EMBL" id="TWH75010.1"/>
    </source>
</evidence>
<dbReference type="PANTHER" id="PTHR43546:SF3">
    <property type="entry name" value="UPF0173 METAL-DEPENDENT HYDROLASE MJ1163"/>
    <property type="match status" value="1"/>
</dbReference>
<comment type="caution">
    <text evidence="2">The sequence shown here is derived from an EMBL/GenBank/DDBJ whole genome shotgun (WGS) entry which is preliminary data.</text>
</comment>
<evidence type="ECO:0000313" key="3">
    <source>
        <dbReference type="Proteomes" id="UP000321490"/>
    </source>
</evidence>
<proteinExistence type="predicted"/>
<dbReference type="InterPro" id="IPR036866">
    <property type="entry name" value="RibonucZ/Hydroxyglut_hydro"/>
</dbReference>
<dbReference type="InterPro" id="IPR050114">
    <property type="entry name" value="UPF0173_UPF0282_UlaG_hydrolase"/>
</dbReference>
<gene>
    <name evidence="2" type="ORF">JD78_03560</name>
</gene>
<dbReference type="RefSeq" id="WP_153361949.1">
    <property type="nucleotide sequence ID" value="NZ_VLKF01000001.1"/>
</dbReference>
<dbReference type="EMBL" id="VLKF01000001">
    <property type="protein sequence ID" value="TWH75010.1"/>
    <property type="molecule type" value="Genomic_DNA"/>
</dbReference>
<dbReference type="Proteomes" id="UP000321490">
    <property type="component" value="Unassembled WGS sequence"/>
</dbReference>
<dbReference type="InterPro" id="IPR001279">
    <property type="entry name" value="Metallo-B-lactamas"/>
</dbReference>
<reference evidence="2 3" key="1">
    <citation type="submission" date="2019-07" db="EMBL/GenBank/DDBJ databases">
        <title>R&amp;d 2014.</title>
        <authorList>
            <person name="Klenk H.-P."/>
        </authorList>
    </citation>
    <scope>NUCLEOTIDE SEQUENCE [LARGE SCALE GENOMIC DNA]</scope>
    <source>
        <strain evidence="2 3">DSM 45764</strain>
    </source>
</reference>
<dbReference type="CDD" id="cd06262">
    <property type="entry name" value="metallo-hydrolase-like_MBL-fold"/>
    <property type="match status" value="1"/>
</dbReference>
<dbReference type="Gene3D" id="3.60.15.10">
    <property type="entry name" value="Ribonuclease Z/Hydroxyacylglutathione hydrolase-like"/>
    <property type="match status" value="1"/>
</dbReference>
<dbReference type="AlphaFoldDB" id="A0A562IW03"/>
<name>A0A562IW03_9ACTN</name>
<dbReference type="OrthoDB" id="3190691at2"/>
<dbReference type="SMART" id="SM00849">
    <property type="entry name" value="Lactamase_B"/>
    <property type="match status" value="1"/>
</dbReference>
<dbReference type="SUPFAM" id="SSF56281">
    <property type="entry name" value="Metallo-hydrolase/oxidoreductase"/>
    <property type="match status" value="1"/>
</dbReference>